<dbReference type="SUPFAM" id="SSF47240">
    <property type="entry name" value="Ferritin-like"/>
    <property type="match status" value="1"/>
</dbReference>
<gene>
    <name evidence="1" type="ORF">BN948_02241</name>
</gene>
<protein>
    <submittedName>
        <fullName evidence="1">Uncharacterized protein</fullName>
    </submittedName>
</protein>
<organism evidence="1 2">
    <name type="scientific">Hydrogenophaga intermedia</name>
    <dbReference type="NCBI Taxonomy" id="65786"/>
    <lineage>
        <taxon>Bacteria</taxon>
        <taxon>Pseudomonadati</taxon>
        <taxon>Pseudomonadota</taxon>
        <taxon>Betaproteobacteria</taxon>
        <taxon>Burkholderiales</taxon>
        <taxon>Comamonadaceae</taxon>
        <taxon>Hydrogenophaga</taxon>
    </lineage>
</organism>
<reference evidence="2" key="1">
    <citation type="submission" date="2014-11" db="EMBL/GenBank/DDBJ databases">
        <title>Draft genome sequence of Hydrogenophaga intermedia S1.</title>
        <authorList>
            <person name="Gan H.M."/>
            <person name="Chew T.H."/>
            <person name="Stolz A."/>
        </authorList>
    </citation>
    <scope>NUCLEOTIDE SEQUENCE [LARGE SCALE GENOMIC DNA]</scope>
    <source>
        <strain evidence="2">S1</strain>
    </source>
</reference>
<evidence type="ECO:0000313" key="1">
    <source>
        <dbReference type="EMBL" id="CDN87814.1"/>
    </source>
</evidence>
<name>A0A1L1PGB9_HYDIT</name>
<dbReference type="InterPro" id="IPR009078">
    <property type="entry name" value="Ferritin-like_SF"/>
</dbReference>
<dbReference type="Proteomes" id="UP000028878">
    <property type="component" value="Unassembled WGS sequence"/>
</dbReference>
<dbReference type="RefSeq" id="WP_009520175.1">
    <property type="nucleotide sequence ID" value="NZ_CCAE010000015.1"/>
</dbReference>
<keyword evidence="2" id="KW-1185">Reference proteome</keyword>
<evidence type="ECO:0000313" key="2">
    <source>
        <dbReference type="Proteomes" id="UP000028878"/>
    </source>
</evidence>
<dbReference type="EMBL" id="CCAE010000015">
    <property type="protein sequence ID" value="CDN87814.1"/>
    <property type="molecule type" value="Genomic_DNA"/>
</dbReference>
<accession>A0A1L1PGB9</accession>
<sequence>MPTTAIATDTPRYAKTIEVSKRIRWDIDRDVIRERTFDLTHTFLPDGLSLADELGFLSPAEHRFLSQVQGRTYANMFGLVERFIGAKMLEVSRDHWLGDQTALEAIVRFTDEELKHQELFRRIERLVAAGMPPGYRFDVSPNDVAAFVLGKSTWAVLALTCHIELFSQAHYRASIAGAEGLSPLFKDVFLFHWREESQHAIIDELEWEREDARLVSDAERDAAVDDLIALVGGVDGILQAQAAADAAYFLDITGATRDDERVEAVHATLLKAYRWQYIVSGTLEPRFQALLGGLVSAAQMARIQAALAPLAYAVPARAEAVRAMSAAVH</sequence>
<dbReference type="AlphaFoldDB" id="A0A1L1PGB9"/>
<proteinExistence type="predicted"/>